<gene>
    <name evidence="5" type="primary">gpr_2</name>
    <name evidence="5" type="ORF">BACCIP111899_03358</name>
</gene>
<dbReference type="CDD" id="cd19074">
    <property type="entry name" value="Aldo_ket_red_shaker-like"/>
    <property type="match status" value="1"/>
</dbReference>
<dbReference type="RefSeq" id="WP_230576136.1">
    <property type="nucleotide sequence ID" value="NZ_CAKJTI010000022.1"/>
</dbReference>
<keyword evidence="2" id="KW-0521">NADP</keyword>
<dbReference type="GO" id="GO:0016491">
    <property type="term" value="F:oxidoreductase activity"/>
    <property type="evidence" value="ECO:0007669"/>
    <property type="project" value="UniProtKB-KW"/>
</dbReference>
<dbReference type="InterPro" id="IPR020471">
    <property type="entry name" value="AKR"/>
</dbReference>
<comment type="caution">
    <text evidence="5">The sequence shown here is derived from an EMBL/GenBank/DDBJ whole genome shotgun (WGS) entry which is preliminary data.</text>
</comment>
<dbReference type="EMBL" id="CAKJTI010000022">
    <property type="protein sequence ID" value="CAG9614131.1"/>
    <property type="molecule type" value="Genomic_DNA"/>
</dbReference>
<dbReference type="Proteomes" id="UP000789423">
    <property type="component" value="Unassembled WGS sequence"/>
</dbReference>
<reference evidence="5 6" key="1">
    <citation type="submission" date="2021-10" db="EMBL/GenBank/DDBJ databases">
        <authorList>
            <person name="Criscuolo A."/>
        </authorList>
    </citation>
    <scope>NUCLEOTIDE SEQUENCE [LARGE SCALE GENOMIC DNA]</scope>
    <source>
        <strain evidence="6">CIP 111899</strain>
    </source>
</reference>
<keyword evidence="3 5" id="KW-0560">Oxidoreductase</keyword>
<sequence>MKYNRLGKSGLKISEISLGSYLTFGEKGTEKDAIRTIHKAFDLGINSFDTANVYQNGEAERILASALKSFARDEYVIATKAYWATRKGPNSKGLSRKHIVEQVHASLKRMNLEYIDIFYCHSYDYETPVEETLRAIDDLIKQGKILYAGVSNWNSEQIEEAIHISDTYLINRIVVNQCEYSLLKRDIEKSIIPVSEKLGISQIVFSPLAQGILTGKYNDRIPENSRANNPNVNKFFKKLFTKESLLTAQRLENIAKACNMSLTEFAIAWVLQQKNVASALTGASTPQQIEETVKAVSKQIPEEISIEMEHIHKLYSS</sequence>
<comment type="similarity">
    <text evidence="1">Belongs to the shaker potassium channel beta subunit family.</text>
</comment>
<proteinExistence type="inferred from homology"/>
<dbReference type="EC" id="1.1.1.-" evidence="5"/>
<evidence type="ECO:0000313" key="6">
    <source>
        <dbReference type="Proteomes" id="UP000789423"/>
    </source>
</evidence>
<evidence type="ECO:0000313" key="5">
    <source>
        <dbReference type="EMBL" id="CAG9614131.1"/>
    </source>
</evidence>
<accession>A0ABM8YEA1</accession>
<evidence type="ECO:0000259" key="4">
    <source>
        <dbReference type="Pfam" id="PF00248"/>
    </source>
</evidence>
<protein>
    <submittedName>
        <fullName evidence="5">L-glyceraldehyde 3-phosphate reductase</fullName>
        <ecNumber evidence="5">1.1.1.-</ecNumber>
    </submittedName>
</protein>
<dbReference type="SUPFAM" id="SSF51430">
    <property type="entry name" value="NAD(P)-linked oxidoreductase"/>
    <property type="match status" value="1"/>
</dbReference>
<dbReference type="PRINTS" id="PR00069">
    <property type="entry name" value="ALDKETRDTASE"/>
</dbReference>
<evidence type="ECO:0000256" key="1">
    <source>
        <dbReference type="ARBA" id="ARBA00006515"/>
    </source>
</evidence>
<evidence type="ECO:0000256" key="2">
    <source>
        <dbReference type="ARBA" id="ARBA00022857"/>
    </source>
</evidence>
<dbReference type="PANTHER" id="PTHR43150:SF2">
    <property type="entry name" value="HYPERKINETIC, ISOFORM M"/>
    <property type="match status" value="1"/>
</dbReference>
<keyword evidence="6" id="KW-1185">Reference proteome</keyword>
<organism evidence="5 6">
    <name type="scientific">Bacillus rhizoplanae</name>
    <dbReference type="NCBI Taxonomy" id="2880966"/>
    <lineage>
        <taxon>Bacteria</taxon>
        <taxon>Bacillati</taxon>
        <taxon>Bacillota</taxon>
        <taxon>Bacilli</taxon>
        <taxon>Bacillales</taxon>
        <taxon>Bacillaceae</taxon>
        <taxon>Bacillus</taxon>
    </lineage>
</organism>
<dbReference type="InterPro" id="IPR036812">
    <property type="entry name" value="NAD(P)_OxRdtase_dom_sf"/>
</dbReference>
<name>A0ABM8YEA1_9BACI</name>
<dbReference type="InterPro" id="IPR005399">
    <property type="entry name" value="K_chnl_volt-dep_bsu_KCNAB-rel"/>
</dbReference>
<evidence type="ECO:0000256" key="3">
    <source>
        <dbReference type="ARBA" id="ARBA00023002"/>
    </source>
</evidence>
<dbReference type="Pfam" id="PF00248">
    <property type="entry name" value="Aldo_ket_red"/>
    <property type="match status" value="1"/>
</dbReference>
<feature type="domain" description="NADP-dependent oxidoreductase" evidence="4">
    <location>
        <begin position="16"/>
        <end position="303"/>
    </location>
</feature>
<dbReference type="InterPro" id="IPR023210">
    <property type="entry name" value="NADP_OxRdtase_dom"/>
</dbReference>
<dbReference type="PANTHER" id="PTHR43150">
    <property type="entry name" value="HYPERKINETIC, ISOFORM M"/>
    <property type="match status" value="1"/>
</dbReference>
<dbReference type="Gene3D" id="3.20.20.100">
    <property type="entry name" value="NADP-dependent oxidoreductase domain"/>
    <property type="match status" value="1"/>
</dbReference>